<reference evidence="2" key="1">
    <citation type="submission" date="2021-02" db="EMBL/GenBank/DDBJ databases">
        <authorList>
            <person name="Dougan E. K."/>
            <person name="Rhodes N."/>
            <person name="Thang M."/>
            <person name="Chan C."/>
        </authorList>
    </citation>
    <scope>NUCLEOTIDE SEQUENCE</scope>
</reference>
<feature type="region of interest" description="Disordered" evidence="1">
    <location>
        <begin position="1"/>
        <end position="45"/>
    </location>
</feature>
<feature type="compositionally biased region" description="Basic and acidic residues" evidence="1">
    <location>
        <begin position="397"/>
        <end position="407"/>
    </location>
</feature>
<dbReference type="Proteomes" id="UP000649617">
    <property type="component" value="Unassembled WGS sequence"/>
</dbReference>
<evidence type="ECO:0008006" key="4">
    <source>
        <dbReference type="Google" id="ProtNLM"/>
    </source>
</evidence>
<dbReference type="EMBL" id="CAJNIZ010017139">
    <property type="protein sequence ID" value="CAE7394337.1"/>
    <property type="molecule type" value="Genomic_DNA"/>
</dbReference>
<accession>A0A812QME2</accession>
<feature type="non-terminal residue" evidence="2">
    <location>
        <position position="1"/>
    </location>
</feature>
<protein>
    <recommendedName>
        <fullName evidence="4">Integrase catalytic domain-containing protein</fullName>
    </recommendedName>
</protein>
<feature type="compositionally biased region" description="Basic and acidic residues" evidence="1">
    <location>
        <begin position="417"/>
        <end position="442"/>
    </location>
</feature>
<feature type="region of interest" description="Disordered" evidence="1">
    <location>
        <begin position="397"/>
        <end position="443"/>
    </location>
</feature>
<name>A0A812QME2_SYMPI</name>
<feature type="region of interest" description="Disordered" evidence="1">
    <location>
        <begin position="344"/>
        <end position="367"/>
    </location>
</feature>
<evidence type="ECO:0000313" key="3">
    <source>
        <dbReference type="Proteomes" id="UP000649617"/>
    </source>
</evidence>
<dbReference type="OrthoDB" id="434790at2759"/>
<comment type="caution">
    <text evidence="2">The sequence shown here is derived from an EMBL/GenBank/DDBJ whole genome shotgun (WGS) entry which is preliminary data.</text>
</comment>
<keyword evidence="3" id="KW-1185">Reference proteome</keyword>
<evidence type="ECO:0000256" key="1">
    <source>
        <dbReference type="SAM" id="MobiDB-lite"/>
    </source>
</evidence>
<sequence length="852" mass="93779">MAGNGDDVMEVLQDAFGDDADADEVQGPVEGSKEPDATEGLESYTGEFPEKVTEYQRLQHLRQGHYPYWAHCPSCIRGRSYVPARRRKDPPGDDEVQIDQFFYKSSRLICIVHVKSFCVGCSTTFSGEGRATTVIGLIRFLRSFGLGKVSITHDNEPLVTAIAQAIVKSTGGTETGSKPSRHAPIAERAIRVIKEGVLTSELHAHSTSGLVLHDSDEANELLCQYAAAAHNRFSKSTGDMLSPLQRVLGPQHIPHLLFPFACLVYAQPPDSLKNKVAGKFDLAGYLGPVIGGQGHHVMIRLRDGHMQRCIASAMKLAYPVTYSSNFLPTIAKFNPDEADYESLPGVDLPRRDSGALEQPPESWWSENPTDKCPGCRGKSLYHSKRCKQRYARYLKDSVGEGEDKPLQDSEMPQLPDNQKKDAPMLPEPKKVSFGEPEVREYSPGELSEYVPDFPDEESQPLGAPPLDEGFDPVDLEAPPEILPRLLDTCLTLTEEMLENRFFDLAECQLCPLVAVDEEEVLAFVSQIKRRAPAKYEDPQSGQVIQIAGRQLWLAKPTSVVDDLTSLPLSAEATWQGMLKEVAALDSLEVGKPCTYGEARKYCDETGAKIVKSRFVFTDKADLDGSKIVRARLVAKDFAFHQPTALDLGIASQTASVEAFKGFLCRVVQDTLVLWGLDAFGWSVEARRKLKPATVPPVASPIPLLTDSSSARQDRVEAGQLVLGHTPGTDNVSDLQTKNLSAKQTWRFVEFLGLEERDTKASFVSVVFCVEQGALLHATLKSFLAESVASVADPWVVFVGQCQLDTNHMILMVELCTSENAWLSRLSDAYGIMAIPVTARVDGMDPETLRLLE</sequence>
<organism evidence="2 3">
    <name type="scientific">Symbiodinium pilosum</name>
    <name type="common">Dinoflagellate</name>
    <dbReference type="NCBI Taxonomy" id="2952"/>
    <lineage>
        <taxon>Eukaryota</taxon>
        <taxon>Sar</taxon>
        <taxon>Alveolata</taxon>
        <taxon>Dinophyceae</taxon>
        <taxon>Suessiales</taxon>
        <taxon>Symbiodiniaceae</taxon>
        <taxon>Symbiodinium</taxon>
    </lineage>
</organism>
<proteinExistence type="predicted"/>
<dbReference type="AlphaFoldDB" id="A0A812QME2"/>
<gene>
    <name evidence="2" type="ORF">SPIL2461_LOCUS9698</name>
</gene>
<evidence type="ECO:0000313" key="2">
    <source>
        <dbReference type="EMBL" id="CAE7394337.1"/>
    </source>
</evidence>